<accession>A0A6J4I2B8</accession>
<name>A0A6J4I2B8_9CHLR</name>
<dbReference type="EMBL" id="CADCTK010000315">
    <property type="protein sequence ID" value="CAA9238496.1"/>
    <property type="molecule type" value="Genomic_DNA"/>
</dbReference>
<protein>
    <submittedName>
        <fullName evidence="1">Uncharacterized protein</fullName>
    </submittedName>
</protein>
<reference evidence="1" key="1">
    <citation type="submission" date="2020-02" db="EMBL/GenBank/DDBJ databases">
        <authorList>
            <person name="Meier V. D."/>
        </authorList>
    </citation>
    <scope>NUCLEOTIDE SEQUENCE</scope>
    <source>
        <strain evidence="1">AVDCRST_MAG26</strain>
    </source>
</reference>
<evidence type="ECO:0000313" key="1">
    <source>
        <dbReference type="EMBL" id="CAA9238496.1"/>
    </source>
</evidence>
<organism evidence="1">
    <name type="scientific">uncultured Chloroflexia bacterium</name>
    <dbReference type="NCBI Taxonomy" id="1672391"/>
    <lineage>
        <taxon>Bacteria</taxon>
        <taxon>Bacillati</taxon>
        <taxon>Chloroflexota</taxon>
        <taxon>Chloroflexia</taxon>
        <taxon>environmental samples</taxon>
    </lineage>
</organism>
<proteinExistence type="predicted"/>
<sequence length="49" mass="5425">MVFPGDMLPAFGKIALYRPGTRLGYRIPRRLTTRLEAPDRSVVDGHGLG</sequence>
<dbReference type="AlphaFoldDB" id="A0A6J4I2B8"/>
<gene>
    <name evidence="1" type="ORF">AVDCRST_MAG26-1313</name>
</gene>